<dbReference type="RefSeq" id="WP_261695038.1">
    <property type="nucleotide sequence ID" value="NZ_CP104694.1"/>
</dbReference>
<accession>A0ABY6BDG5</accession>
<evidence type="ECO:0000256" key="2">
    <source>
        <dbReference type="ARBA" id="ARBA00023136"/>
    </source>
</evidence>
<dbReference type="PANTHER" id="PTHR46825:SF11">
    <property type="entry name" value="PENICILLIN-BINDING PROTEIN 4"/>
    <property type="match status" value="1"/>
</dbReference>
<dbReference type="SUPFAM" id="SSF56601">
    <property type="entry name" value="beta-lactamase/transpeptidase-like"/>
    <property type="match status" value="1"/>
</dbReference>
<dbReference type="InterPro" id="IPR001466">
    <property type="entry name" value="Beta-lactam-related"/>
</dbReference>
<evidence type="ECO:0000259" key="4">
    <source>
        <dbReference type="Pfam" id="PF00144"/>
    </source>
</evidence>
<proteinExistence type="predicted"/>
<dbReference type="Proteomes" id="UP001064632">
    <property type="component" value="Chromosome"/>
</dbReference>
<evidence type="ECO:0000256" key="3">
    <source>
        <dbReference type="SAM" id="SignalP"/>
    </source>
</evidence>
<sequence length="382" mass="41187">MLRTLLFMAGVTAAATPAIADDLAISQALTQFQQRSQVPGAIAAVFGPRSSHQAVVGVRRAGQSDPLVPEDGMHIGSNLKAITAWLIARDVDRGLLRWDSRLDEIFPELAPTMLPAYRSVTIDQLLGHRAGILPIQHADELAQLPPLSPDPREARRVFTAFALGQPPVFDDPTTPGFRYSNGGYIVLGAVLERLHPLPYEEWVRQELLTPLDITSARFGWPAGHGLAGPWGHFRQDDTWVPVDPDSDLAQVPAILTPAGNMSLTLGDYLKTVRLHLDGLNGCPRGLSAASYAHLHTPQSSNGYAAGWGVFDFDGVTTSTHDGSLAVFYARTMLQPQRHHGLVILTNAADDQILPGPLNTLTLDLLAQPSPDLFAGGFESCDG</sequence>
<reference evidence="5" key="1">
    <citation type="submission" date="2022-09" db="EMBL/GenBank/DDBJ databases">
        <title>Tahibacter sp. nov., isolated from a fresh water.</title>
        <authorList>
            <person name="Baek J.H."/>
            <person name="Lee J.K."/>
            <person name="Kim J.M."/>
            <person name="Jeon C.O."/>
        </authorList>
    </citation>
    <scope>NUCLEOTIDE SEQUENCE</scope>
    <source>
        <strain evidence="5">W38</strain>
    </source>
</reference>
<evidence type="ECO:0000313" key="6">
    <source>
        <dbReference type="Proteomes" id="UP001064632"/>
    </source>
</evidence>
<keyword evidence="3" id="KW-0732">Signal</keyword>
<feature type="chain" id="PRO_5046840458" evidence="3">
    <location>
        <begin position="21"/>
        <end position="382"/>
    </location>
</feature>
<gene>
    <name evidence="5" type="ORF">N4264_00025</name>
</gene>
<comment type="subcellular location">
    <subcellularLocation>
        <location evidence="1">Membrane</location>
    </subcellularLocation>
</comment>
<feature type="domain" description="Beta-lactamase-related" evidence="4">
    <location>
        <begin position="26"/>
        <end position="349"/>
    </location>
</feature>
<evidence type="ECO:0000256" key="1">
    <source>
        <dbReference type="ARBA" id="ARBA00004370"/>
    </source>
</evidence>
<protein>
    <submittedName>
        <fullName evidence="5">Beta-lactamase family protein</fullName>
    </submittedName>
</protein>
<feature type="signal peptide" evidence="3">
    <location>
        <begin position="1"/>
        <end position="20"/>
    </location>
</feature>
<dbReference type="Gene3D" id="3.40.710.10">
    <property type="entry name" value="DD-peptidase/beta-lactamase superfamily"/>
    <property type="match status" value="1"/>
</dbReference>
<dbReference type="PANTHER" id="PTHR46825">
    <property type="entry name" value="D-ALANYL-D-ALANINE-CARBOXYPEPTIDASE/ENDOPEPTIDASE AMPH"/>
    <property type="match status" value="1"/>
</dbReference>
<keyword evidence="6" id="KW-1185">Reference proteome</keyword>
<dbReference type="EMBL" id="CP104694">
    <property type="protein sequence ID" value="UXI68076.1"/>
    <property type="molecule type" value="Genomic_DNA"/>
</dbReference>
<evidence type="ECO:0000313" key="5">
    <source>
        <dbReference type="EMBL" id="UXI68076.1"/>
    </source>
</evidence>
<dbReference type="InterPro" id="IPR050491">
    <property type="entry name" value="AmpC-like"/>
</dbReference>
<organism evidence="5 6">
    <name type="scientific">Tahibacter amnicola</name>
    <dbReference type="NCBI Taxonomy" id="2976241"/>
    <lineage>
        <taxon>Bacteria</taxon>
        <taxon>Pseudomonadati</taxon>
        <taxon>Pseudomonadota</taxon>
        <taxon>Gammaproteobacteria</taxon>
        <taxon>Lysobacterales</taxon>
        <taxon>Rhodanobacteraceae</taxon>
        <taxon>Tahibacter</taxon>
    </lineage>
</organism>
<keyword evidence="2" id="KW-0472">Membrane</keyword>
<dbReference type="InterPro" id="IPR012338">
    <property type="entry name" value="Beta-lactam/transpept-like"/>
</dbReference>
<dbReference type="Pfam" id="PF00144">
    <property type="entry name" value="Beta-lactamase"/>
    <property type="match status" value="1"/>
</dbReference>
<name>A0ABY6BDG5_9GAMM</name>